<organism evidence="1 2">
    <name type="scientific">Pistacia atlantica</name>
    <dbReference type="NCBI Taxonomy" id="434234"/>
    <lineage>
        <taxon>Eukaryota</taxon>
        <taxon>Viridiplantae</taxon>
        <taxon>Streptophyta</taxon>
        <taxon>Embryophyta</taxon>
        <taxon>Tracheophyta</taxon>
        <taxon>Spermatophyta</taxon>
        <taxon>Magnoliopsida</taxon>
        <taxon>eudicotyledons</taxon>
        <taxon>Gunneridae</taxon>
        <taxon>Pentapetalae</taxon>
        <taxon>rosids</taxon>
        <taxon>malvids</taxon>
        <taxon>Sapindales</taxon>
        <taxon>Anacardiaceae</taxon>
        <taxon>Pistacia</taxon>
    </lineage>
</organism>
<evidence type="ECO:0000313" key="1">
    <source>
        <dbReference type="EMBL" id="KAJ0101333.1"/>
    </source>
</evidence>
<keyword evidence="2" id="KW-1185">Reference proteome</keyword>
<accession>A0ACC1BQ69</accession>
<comment type="caution">
    <text evidence="1">The sequence shown here is derived from an EMBL/GenBank/DDBJ whole genome shotgun (WGS) entry which is preliminary data.</text>
</comment>
<name>A0ACC1BQ69_9ROSI</name>
<proteinExistence type="predicted"/>
<gene>
    <name evidence="1" type="ORF">Patl1_04032</name>
</gene>
<reference evidence="2" key="1">
    <citation type="journal article" date="2023" name="G3 (Bethesda)">
        <title>Genome assembly and association tests identify interacting loci associated with vigor, precocity, and sex in interspecific pistachio rootstocks.</title>
        <authorList>
            <person name="Palmer W."/>
            <person name="Jacygrad E."/>
            <person name="Sagayaradj S."/>
            <person name="Cavanaugh K."/>
            <person name="Han R."/>
            <person name="Bertier L."/>
            <person name="Beede B."/>
            <person name="Kafkas S."/>
            <person name="Golino D."/>
            <person name="Preece J."/>
            <person name="Michelmore R."/>
        </authorList>
    </citation>
    <scope>NUCLEOTIDE SEQUENCE [LARGE SCALE GENOMIC DNA]</scope>
</reference>
<protein>
    <submittedName>
        <fullName evidence="1">Uncharacterized protein</fullName>
    </submittedName>
</protein>
<dbReference type="EMBL" id="CM047899">
    <property type="protein sequence ID" value="KAJ0101333.1"/>
    <property type="molecule type" value="Genomic_DNA"/>
</dbReference>
<sequence>MTCGLKVDTSDPGWYKSMTKILRKIKGASYNINVEEGMAYITGKANPSKLLKKLRSEKYADLCWVMTGNRITYGNGSAYYQPMEPPSSYWHNHHPVPLHHHNFYPQRPPMVPYSYHDFQNYGYWDRISY</sequence>
<dbReference type="Proteomes" id="UP001164250">
    <property type="component" value="Chromosome 3"/>
</dbReference>
<evidence type="ECO:0000313" key="2">
    <source>
        <dbReference type="Proteomes" id="UP001164250"/>
    </source>
</evidence>